<dbReference type="InterPro" id="IPR025303">
    <property type="entry name" value="PdaC"/>
</dbReference>
<evidence type="ECO:0000313" key="5">
    <source>
        <dbReference type="EMBL" id="KPL91979.1"/>
    </source>
</evidence>
<dbReference type="RefSeq" id="WP_062419520.1">
    <property type="nucleotide sequence ID" value="NZ_BBXZ01000168.1"/>
</dbReference>
<dbReference type="AlphaFoldDB" id="A0A0M9U302"/>
<dbReference type="EMBL" id="LGCM01000001">
    <property type="protein sequence ID" value="KPL91979.1"/>
    <property type="molecule type" value="Genomic_DNA"/>
</dbReference>
<reference evidence="5 6" key="2">
    <citation type="submission" date="2015-07" db="EMBL/GenBank/DDBJ databases">
        <title>Genome sequence of Levilinea saccharolytica DSM 16555.</title>
        <authorList>
            <person name="Hemp J."/>
            <person name="Ward L.M."/>
            <person name="Pace L.A."/>
            <person name="Fischer W.W."/>
        </authorList>
    </citation>
    <scope>NUCLEOTIDE SEQUENCE [LARGE SCALE GENOMIC DNA]</scope>
    <source>
        <strain evidence="5 6">KIBI-1</strain>
    </source>
</reference>
<accession>A0A0M9U302</accession>
<evidence type="ECO:0000259" key="2">
    <source>
        <dbReference type="Pfam" id="PF11738"/>
    </source>
</evidence>
<evidence type="ECO:0000313" key="4">
    <source>
        <dbReference type="EMBL" id="GAP19226.1"/>
    </source>
</evidence>
<dbReference type="Gene3D" id="3.30.565.40">
    <property type="entry name" value="Fervidobacterium nodosum Rt17-B1 like"/>
    <property type="match status" value="1"/>
</dbReference>
<keyword evidence="6" id="KW-1185">Reference proteome</keyword>
<dbReference type="InterPro" id="IPR021729">
    <property type="entry name" value="DUF3298"/>
</dbReference>
<dbReference type="InterPro" id="IPR037126">
    <property type="entry name" value="PdaC/RsiV-like_sf"/>
</dbReference>
<feature type="non-terminal residue" evidence="4">
    <location>
        <position position="1"/>
    </location>
</feature>
<proteinExistence type="predicted"/>
<feature type="domain" description="DUF3298" evidence="2">
    <location>
        <begin position="134"/>
        <end position="207"/>
    </location>
</feature>
<evidence type="ECO:0000259" key="3">
    <source>
        <dbReference type="Pfam" id="PF13739"/>
    </source>
</evidence>
<sequence length="227" mass="25398">PTPTPSAPSSLDFSDQSETVTETNPPYELRLHYPRFEGESAAAADLNRRVQEQVDSLRQGFAADAAVNEEWRAQNMPESGSSLDLNYSVAYNQRGLLSLRWDVGFYVAGAAHPNSYSLTLNYDLFTQQPIALEELFQSGAPYLTDLQSYCTDQLTAVLGDMLFAEGLTPLPENYARWVFTPQGFEFTFDPYQAAPYAAGPQQVRVPYAQLQPHYRPESPLMRILTTP</sequence>
<evidence type="ECO:0000313" key="6">
    <source>
        <dbReference type="Proteomes" id="UP000050501"/>
    </source>
</evidence>
<dbReference type="Gene3D" id="3.90.640.20">
    <property type="entry name" value="Heat-shock cognate protein, ATPase"/>
    <property type="match status" value="1"/>
</dbReference>
<evidence type="ECO:0008006" key="7">
    <source>
        <dbReference type="Google" id="ProtNLM"/>
    </source>
</evidence>
<feature type="compositionally biased region" description="Polar residues" evidence="1">
    <location>
        <begin position="7"/>
        <end position="24"/>
    </location>
</feature>
<organism evidence="4">
    <name type="scientific">Levilinea saccharolytica</name>
    <dbReference type="NCBI Taxonomy" id="229921"/>
    <lineage>
        <taxon>Bacteria</taxon>
        <taxon>Bacillati</taxon>
        <taxon>Chloroflexota</taxon>
        <taxon>Anaerolineae</taxon>
        <taxon>Anaerolineales</taxon>
        <taxon>Anaerolineaceae</taxon>
        <taxon>Levilinea</taxon>
    </lineage>
</organism>
<dbReference type="STRING" id="229921.ADN01_00065"/>
<feature type="region of interest" description="Disordered" evidence="1">
    <location>
        <begin position="1"/>
        <end position="24"/>
    </location>
</feature>
<dbReference type="Proteomes" id="UP000050501">
    <property type="component" value="Unassembled WGS sequence"/>
</dbReference>
<reference evidence="4" key="1">
    <citation type="journal article" date="2015" name="Genome Announc.">
        <title>Draft Genome Sequences of Anaerolinea thermolimosa IMO-1, Bellilinea caldifistulae GOMI-1, Leptolinea tardivitalis YMTK-2, Levilinea saccharolytica KIBI-1, Longilinea arvoryzae KOME-1, Previously Described as Members of the Class Anaerolineae (Chloroflexi).</title>
        <authorList>
            <person name="Matsuura N."/>
            <person name="Tourlousse M.D."/>
            <person name="Ohashi A."/>
            <person name="Hugenholtz P."/>
            <person name="Sekiguchi Y."/>
        </authorList>
    </citation>
    <scope>NUCLEOTIDE SEQUENCE</scope>
    <source>
        <strain evidence="4">KIBI-1</strain>
    </source>
</reference>
<dbReference type="Pfam" id="PF11738">
    <property type="entry name" value="DUF3298"/>
    <property type="match status" value="1"/>
</dbReference>
<evidence type="ECO:0000256" key="1">
    <source>
        <dbReference type="SAM" id="MobiDB-lite"/>
    </source>
</evidence>
<dbReference type="OrthoDB" id="594879at2"/>
<feature type="domain" description="Deacetylase PdaC" evidence="3">
    <location>
        <begin position="22"/>
        <end position="115"/>
    </location>
</feature>
<gene>
    <name evidence="5" type="ORF">ADN01_00065</name>
    <name evidence="4" type="ORF">LSAC_03126</name>
</gene>
<name>A0A0M9U302_9CHLR</name>
<dbReference type="Pfam" id="PF13739">
    <property type="entry name" value="PdaC"/>
    <property type="match status" value="1"/>
</dbReference>
<dbReference type="EMBL" id="DF967975">
    <property type="protein sequence ID" value="GAP19226.1"/>
    <property type="molecule type" value="Genomic_DNA"/>
</dbReference>
<protein>
    <recommendedName>
        <fullName evidence="7">DUF3298 domain-containing protein</fullName>
    </recommendedName>
</protein>